<dbReference type="OrthoDB" id="5365713at2"/>
<evidence type="ECO:0000313" key="2">
    <source>
        <dbReference type="Proteomes" id="UP000029462"/>
    </source>
</evidence>
<dbReference type="EMBL" id="BBMZ01000012">
    <property type="protein sequence ID" value="GAL58665.1"/>
    <property type="molecule type" value="Genomic_DNA"/>
</dbReference>
<accession>A0A090V189</accession>
<evidence type="ECO:0000313" key="1">
    <source>
        <dbReference type="EMBL" id="GAL58665.1"/>
    </source>
</evidence>
<dbReference type="eggNOG" id="ENOG5031ZIC">
    <property type="taxonomic scope" value="Bacteria"/>
</dbReference>
<sequence length="203" mass="23142">MVWFSLVKNNMKLSDLQVKDAVLLPLITLQRQSAVELFYTGYFSQQHIVAMGDVVRAWLDKHESSLPLRRRLFSVFIEMGQNIVRYSSDERYIGTDKEELRFGSLCLHTDHANYYLETANLVGYEASSLLQNNLDVLRTMTQAEIKQAWKQNLRSEAPATSKGANIGLLTMARDTSEPLEYRIHPLAASSLSAFHLKATFCHD</sequence>
<organism evidence="1 2">
    <name type="scientific">Pseudescherichia vulneris NBRC 102420</name>
    <dbReference type="NCBI Taxonomy" id="1115515"/>
    <lineage>
        <taxon>Bacteria</taxon>
        <taxon>Pseudomonadati</taxon>
        <taxon>Pseudomonadota</taxon>
        <taxon>Gammaproteobacteria</taxon>
        <taxon>Enterobacterales</taxon>
        <taxon>Enterobacteriaceae</taxon>
        <taxon>Pseudescherichia</taxon>
    </lineage>
</organism>
<proteinExistence type="predicted"/>
<name>A0A090V189_PSEVU</name>
<dbReference type="AlphaFoldDB" id="A0A090V189"/>
<reference evidence="1 2" key="1">
    <citation type="submission" date="2014-09" db="EMBL/GenBank/DDBJ databases">
        <title>Whole genome shotgun sequence of Escherichia vulneris NBRC 102420.</title>
        <authorList>
            <person name="Yoshida Y."/>
            <person name="Hosoyama A."/>
            <person name="Tsuchikane K."/>
            <person name="Ohji S."/>
            <person name="Ichikawa N."/>
            <person name="Kimura A."/>
            <person name="Yamazoe A."/>
            <person name="Ezaki T."/>
            <person name="Fujita N."/>
        </authorList>
    </citation>
    <scope>NUCLEOTIDE SEQUENCE [LARGE SCALE GENOMIC DNA]</scope>
    <source>
        <strain evidence="1 2">NBRC 102420</strain>
    </source>
</reference>
<dbReference type="Proteomes" id="UP000029462">
    <property type="component" value="Unassembled WGS sequence"/>
</dbReference>
<dbReference type="NCBIfam" id="NF038262">
    <property type="entry name" value="SiaB_fam_kinase"/>
    <property type="match status" value="1"/>
</dbReference>
<protein>
    <submittedName>
        <fullName evidence="1">Uncharacterized protein</fullName>
    </submittedName>
</protein>
<dbReference type="STRING" id="1115515.EV102420_12_01710"/>
<comment type="caution">
    <text evidence="1">The sequence shown here is derived from an EMBL/GenBank/DDBJ whole genome shotgun (WGS) entry which is preliminary data.</text>
</comment>
<gene>
    <name evidence="1" type="ORF">EV102420_12_01710</name>
</gene>
<dbReference type="Pfam" id="PF19788">
    <property type="entry name" value="DUF6272"/>
    <property type="match status" value="1"/>
</dbReference>
<keyword evidence="2" id="KW-1185">Reference proteome</keyword>
<dbReference type="InterPro" id="IPR046239">
    <property type="entry name" value="DUF6272"/>
</dbReference>